<dbReference type="PROSITE" id="PS51257">
    <property type="entry name" value="PROKAR_LIPOPROTEIN"/>
    <property type="match status" value="1"/>
</dbReference>
<dbReference type="Gene3D" id="3.30.1330.60">
    <property type="entry name" value="OmpA-like domain"/>
    <property type="match status" value="1"/>
</dbReference>
<dbReference type="InterPro" id="IPR006664">
    <property type="entry name" value="OMP_bac"/>
</dbReference>
<evidence type="ECO:0000256" key="1">
    <source>
        <dbReference type="ARBA" id="ARBA00004442"/>
    </source>
</evidence>
<dbReference type="GO" id="GO:0009279">
    <property type="term" value="C:cell outer membrane"/>
    <property type="evidence" value="ECO:0007669"/>
    <property type="project" value="UniProtKB-SubCell"/>
</dbReference>
<accession>A0A543J3Z8</accession>
<feature type="signal peptide" evidence="6">
    <location>
        <begin position="1"/>
        <end position="28"/>
    </location>
</feature>
<organism evidence="8 9">
    <name type="scientific">Thermopolyspora flexuosa</name>
    <dbReference type="NCBI Taxonomy" id="103836"/>
    <lineage>
        <taxon>Bacteria</taxon>
        <taxon>Bacillati</taxon>
        <taxon>Actinomycetota</taxon>
        <taxon>Actinomycetes</taxon>
        <taxon>Streptosporangiales</taxon>
        <taxon>Streptosporangiaceae</taxon>
        <taxon>Thermopolyspora</taxon>
    </lineage>
</organism>
<dbReference type="InterPro" id="IPR036737">
    <property type="entry name" value="OmpA-like_sf"/>
</dbReference>
<keyword evidence="6" id="KW-0732">Signal</keyword>
<evidence type="ECO:0000256" key="6">
    <source>
        <dbReference type="SAM" id="SignalP"/>
    </source>
</evidence>
<evidence type="ECO:0000313" key="8">
    <source>
        <dbReference type="EMBL" id="TQM77551.1"/>
    </source>
</evidence>
<keyword evidence="9" id="KW-1185">Reference proteome</keyword>
<feature type="region of interest" description="Disordered" evidence="5">
    <location>
        <begin position="27"/>
        <end position="62"/>
    </location>
</feature>
<evidence type="ECO:0000256" key="5">
    <source>
        <dbReference type="SAM" id="MobiDB-lite"/>
    </source>
</evidence>
<evidence type="ECO:0000256" key="2">
    <source>
        <dbReference type="ARBA" id="ARBA00023136"/>
    </source>
</evidence>
<comment type="caution">
    <text evidence="8">The sequence shown here is derived from an EMBL/GenBank/DDBJ whole genome shotgun (WGS) entry which is preliminary data.</text>
</comment>
<dbReference type="SUPFAM" id="SSF103088">
    <property type="entry name" value="OmpA-like"/>
    <property type="match status" value="1"/>
</dbReference>
<sequence>MVVWRARPRWWLACGLALGLVGCSPGQAGDPEPSPTAATTTASAPVSSPASSPAATGSPAPEAAPALATLYGDGHDENIGHARIDVIGLERTTPTSVTARFRVTADRRPVRLGQFHSYDLAGQNAYDYIQAFSGFFLLDDARFAVYHPMKRDDVEVRARCLCSYSEVSATLEPGQSATLWAVYHVPPETTSVAVGFHGAGLTPPLPISPAGTGPKVDGEPDAAVIEAAYPNTTQLVTRTSGTTVSVAESGTRVEIALNTDVLFEFDKATLTGKAKEELRRAADRIGTEAKGTVKIVGHTDDVGTEAYNLRLSVRRAEAVRKALRSLVRNPGVSFTAEGKGETQPAVKGTSERARARNRRVEVIFEREVPAPSPRPTPSSAPSAEPAATDPGTPLATARGVRRLTGLNAELLELRRISRRGLIATFSLSHASGGEVRLAEGAIDRDAEEIGVITGFHTEFFWVALTGPDGTRYLPLTTPGDDPGSPRHCVCSVTTLKSLGPGRRVRLWVLMTAPPEEVTTVDVNLFGFTPMKGVRIAA</sequence>
<dbReference type="PROSITE" id="PS51123">
    <property type="entry name" value="OMPA_2"/>
    <property type="match status" value="1"/>
</dbReference>
<dbReference type="PANTHER" id="PTHR30329:SF21">
    <property type="entry name" value="LIPOPROTEIN YIAD-RELATED"/>
    <property type="match status" value="1"/>
</dbReference>
<feature type="domain" description="OmpA-like" evidence="7">
    <location>
        <begin position="250"/>
        <end position="368"/>
    </location>
</feature>
<evidence type="ECO:0000313" key="9">
    <source>
        <dbReference type="Proteomes" id="UP000319213"/>
    </source>
</evidence>
<protein>
    <submittedName>
        <fullName evidence="8">Outer membrane protein OmpA-like peptidoglycan-associated protein</fullName>
    </submittedName>
</protein>
<reference evidence="8 9" key="1">
    <citation type="submission" date="2019-06" db="EMBL/GenBank/DDBJ databases">
        <title>Sequencing the genomes of 1000 actinobacteria strains.</title>
        <authorList>
            <person name="Klenk H.-P."/>
        </authorList>
    </citation>
    <scope>NUCLEOTIDE SEQUENCE [LARGE SCALE GENOMIC DNA]</scope>
    <source>
        <strain evidence="8 9">DSM 43186</strain>
    </source>
</reference>
<comment type="subcellular location">
    <subcellularLocation>
        <location evidence="1">Cell outer membrane</location>
    </subcellularLocation>
</comment>
<feature type="region of interest" description="Disordered" evidence="5">
    <location>
        <begin position="334"/>
        <end position="396"/>
    </location>
</feature>
<dbReference type="InterPro" id="IPR050330">
    <property type="entry name" value="Bact_OuterMem_StrucFunc"/>
</dbReference>
<evidence type="ECO:0000256" key="3">
    <source>
        <dbReference type="ARBA" id="ARBA00023237"/>
    </source>
</evidence>
<dbReference type="PANTHER" id="PTHR30329">
    <property type="entry name" value="STATOR ELEMENT OF FLAGELLAR MOTOR COMPLEX"/>
    <property type="match status" value="1"/>
</dbReference>
<dbReference type="CDD" id="cd07185">
    <property type="entry name" value="OmpA_C-like"/>
    <property type="match status" value="1"/>
</dbReference>
<dbReference type="InterPro" id="IPR006665">
    <property type="entry name" value="OmpA-like"/>
</dbReference>
<dbReference type="PRINTS" id="PR01021">
    <property type="entry name" value="OMPADOMAIN"/>
</dbReference>
<dbReference type="Proteomes" id="UP000319213">
    <property type="component" value="Unassembled WGS sequence"/>
</dbReference>
<gene>
    <name evidence="8" type="ORF">FHX40_4317</name>
</gene>
<feature type="compositionally biased region" description="Low complexity" evidence="5">
    <location>
        <begin position="35"/>
        <end position="62"/>
    </location>
</feature>
<proteinExistence type="predicted"/>
<dbReference type="EMBL" id="VFPQ01000001">
    <property type="protein sequence ID" value="TQM77551.1"/>
    <property type="molecule type" value="Genomic_DNA"/>
</dbReference>
<name>A0A543J3Z8_9ACTN</name>
<dbReference type="Pfam" id="PF00691">
    <property type="entry name" value="OmpA"/>
    <property type="match status" value="1"/>
</dbReference>
<evidence type="ECO:0000259" key="7">
    <source>
        <dbReference type="PROSITE" id="PS51123"/>
    </source>
</evidence>
<feature type="chain" id="PRO_5022214669" evidence="6">
    <location>
        <begin position="29"/>
        <end position="537"/>
    </location>
</feature>
<dbReference type="AlphaFoldDB" id="A0A543J3Z8"/>
<keyword evidence="2 4" id="KW-0472">Membrane</keyword>
<feature type="compositionally biased region" description="Basic and acidic residues" evidence="5">
    <location>
        <begin position="349"/>
        <end position="368"/>
    </location>
</feature>
<keyword evidence="3" id="KW-0998">Cell outer membrane</keyword>
<evidence type="ECO:0000256" key="4">
    <source>
        <dbReference type="PROSITE-ProRule" id="PRU00473"/>
    </source>
</evidence>